<dbReference type="Proteomes" id="UP000243515">
    <property type="component" value="Unassembled WGS sequence"/>
</dbReference>
<feature type="compositionally biased region" description="Low complexity" evidence="3">
    <location>
        <begin position="635"/>
        <end position="648"/>
    </location>
</feature>
<dbReference type="InterPro" id="IPR036390">
    <property type="entry name" value="WH_DNA-bd_sf"/>
</dbReference>
<dbReference type="CDD" id="cd07323">
    <property type="entry name" value="LAM"/>
    <property type="match status" value="1"/>
</dbReference>
<dbReference type="GO" id="GO:0005829">
    <property type="term" value="C:cytosol"/>
    <property type="evidence" value="ECO:0007669"/>
    <property type="project" value="TreeGrafter"/>
</dbReference>
<feature type="region of interest" description="Disordered" evidence="3">
    <location>
        <begin position="904"/>
        <end position="952"/>
    </location>
</feature>
<feature type="compositionally biased region" description="Basic and acidic residues" evidence="3">
    <location>
        <begin position="256"/>
        <end position="273"/>
    </location>
</feature>
<dbReference type="Pfam" id="PF05383">
    <property type="entry name" value="La"/>
    <property type="match status" value="1"/>
</dbReference>
<dbReference type="InterPro" id="IPR006607">
    <property type="entry name" value="DM15"/>
</dbReference>
<feature type="region of interest" description="Disordered" evidence="3">
    <location>
        <begin position="776"/>
        <end position="817"/>
    </location>
</feature>
<feature type="compositionally biased region" description="Polar residues" evidence="3">
    <location>
        <begin position="23"/>
        <end position="39"/>
    </location>
</feature>
<dbReference type="SMART" id="SM00684">
    <property type="entry name" value="DM15"/>
    <property type="match status" value="2"/>
</dbReference>
<name>A0A232M020_9EURO</name>
<sequence length="1137" mass="123908">MAAATGKPEMPTFSYAQAAKGISTASTTSLPSKPTSIDQSKGVCYDETNNSSQQPSANVSALPAETEVGSDPESSDISGDPETKSPNGETQQPVTVTSSSMQETSGTSSPTDGTASTSTLPKDDDISAVNGISDAAWDGQSQASGPNERTSLSEDGKKDSSSNTVSERSFGPRELKAAPIPVVNIWQQRKEAQEAKAKATAAALKSVASNNLSPKTTPGKPPNGVSHPPADNNDGLKTAGKKKPVEPPSDGAASQGKDRKRADTGKGKDESLKKSGNRTSRPSEGTAETTDPTPPPVGDTTAWPTPQTAQGKAQEKGDKSERTEKSPIIRAHGKEKWMPVPYVPTPVFNTPLPRRGPRVRGGRESGRGGGAFGSGVNGGSNKAVVEPTAQGTVTKQPSLPDRGRNEPSSTRATSLPAQSRRSNSIDATPSPEQRRAFQAVDRPRSDGRSKVPEDSTNVSVQGAHTANGESNLKHRDSKQTGKNQEPYAAPKGSEHHSRAANSPADSHHGGRFGPNHERRFDHASRHTDVSRDSAAFTPRDRDTREFAKERGEYHRDRDHPRDRGDSRPERSRGGYRGRGGHSYGGSQNSHYSNSQISQHSFISQKSYGFNDRQRSQQHGFQNGSQSHNSSHRMSLRSPSLPSSGGPYSAYPLHDVNTHTLYSYQPLPPGPLTAMPYPTYQEPFSLPAMISMQLEYYFSVDNLCKDLYLRKHMDSQGFVRLSFIANFKRIKTLTEDVDLLRHVCRHLRDIEYQAGEDGVDRLRLKEKWEQWVLHIEQRDPSAQNDGPPPQNPASPINMEDHNGSLAGPRENVSVTYAGPMPLANGSPLDGLHTPSMLTLNGINEHHLPRAPLSSTAPEFTPFVPLVIQSETSNVGIPIDYNTLPDDQVENLVIVVRKQGISSTPQDHVLSLPPRSFSNGSVDGCRAEGTVTSDENPISSPNVAPPSSSRTVENREKRCGNASNLLAIVAAEARGQGSTFWLREKDSPIEAPSSGIVHESYNTFRKRALEKRNSAAVIDGDRDIDVLYKFWSHFLVQNFNANMYNEFKSLAVDDYSRRGFSGGLNNLVRFYSSALLSNRSIPDEVVRDLVDLINTETRNDKRPMFDSLRSAWRNAAFNLKNRRKIDRLLDPKTKAELKE</sequence>
<proteinExistence type="predicted"/>
<dbReference type="InterPro" id="IPR036388">
    <property type="entry name" value="WH-like_DNA-bd_sf"/>
</dbReference>
<feature type="compositionally biased region" description="Polar residues" evidence="3">
    <location>
        <begin position="139"/>
        <end position="150"/>
    </location>
</feature>
<feature type="compositionally biased region" description="Low complexity" evidence="3">
    <location>
        <begin position="198"/>
        <end position="208"/>
    </location>
</feature>
<feature type="compositionally biased region" description="Polar residues" evidence="3">
    <location>
        <begin position="454"/>
        <end position="470"/>
    </location>
</feature>
<dbReference type="PROSITE" id="PS50961">
    <property type="entry name" value="HTH_LA"/>
    <property type="match status" value="1"/>
</dbReference>
<dbReference type="AlphaFoldDB" id="A0A232M020"/>
<accession>A0A232M020</accession>
<feature type="compositionally biased region" description="Polar residues" evidence="3">
    <location>
        <begin position="928"/>
        <end position="949"/>
    </location>
</feature>
<evidence type="ECO:0000256" key="3">
    <source>
        <dbReference type="SAM" id="MobiDB-lite"/>
    </source>
</evidence>
<evidence type="ECO:0000313" key="5">
    <source>
        <dbReference type="EMBL" id="OXV09739.1"/>
    </source>
</evidence>
<evidence type="ECO:0000256" key="1">
    <source>
        <dbReference type="ARBA" id="ARBA00022884"/>
    </source>
</evidence>
<feature type="compositionally biased region" description="Polar residues" evidence="3">
    <location>
        <begin position="84"/>
        <end position="96"/>
    </location>
</feature>
<dbReference type="SMART" id="SM00715">
    <property type="entry name" value="LA"/>
    <property type="match status" value="1"/>
</dbReference>
<dbReference type="PANTHER" id="PTHR22792:SF132">
    <property type="entry name" value="LA-RELATED PROTEIN 1"/>
    <property type="match status" value="1"/>
</dbReference>
<feature type="compositionally biased region" description="Basic and acidic residues" evidence="3">
    <location>
        <begin position="441"/>
        <end position="453"/>
    </location>
</feature>
<keyword evidence="1 2" id="KW-0694">RNA-binding</keyword>
<dbReference type="Gene3D" id="1.10.10.10">
    <property type="entry name" value="Winged helix-like DNA-binding domain superfamily/Winged helix DNA-binding domain"/>
    <property type="match status" value="1"/>
</dbReference>
<dbReference type="Pfam" id="PF21071">
    <property type="entry name" value="LARP1_HEAT"/>
    <property type="match status" value="1"/>
</dbReference>
<feature type="compositionally biased region" description="Polar residues" evidence="3">
    <location>
        <begin position="302"/>
        <end position="311"/>
    </location>
</feature>
<feature type="compositionally biased region" description="Polar residues" evidence="3">
    <location>
        <begin position="277"/>
        <end position="288"/>
    </location>
</feature>
<feature type="compositionally biased region" description="Polar residues" evidence="3">
    <location>
        <begin position="406"/>
        <end position="431"/>
    </location>
</feature>
<feature type="compositionally biased region" description="Basic and acidic residues" evidence="3">
    <location>
        <begin position="538"/>
        <end position="572"/>
    </location>
</feature>
<dbReference type="OrthoDB" id="340227at2759"/>
<feature type="domain" description="HTH La-type RNA-binding" evidence="4">
    <location>
        <begin position="679"/>
        <end position="773"/>
    </location>
</feature>
<comment type="caution">
    <text evidence="5">The sequence shown here is derived from an EMBL/GenBank/DDBJ whole genome shotgun (WGS) entry which is preliminary data.</text>
</comment>
<dbReference type="EMBL" id="NPHW01003357">
    <property type="protein sequence ID" value="OXV09739.1"/>
    <property type="molecule type" value="Genomic_DNA"/>
</dbReference>
<reference evidence="5 6" key="1">
    <citation type="journal article" date="2015" name="Environ. Microbiol.">
        <title>Metagenome sequence of Elaphomyces granulatus from sporocarp tissue reveals Ascomycota ectomycorrhizal fingerprints of genome expansion and a Proteobacteria-rich microbiome.</title>
        <authorList>
            <person name="Quandt C.A."/>
            <person name="Kohler A."/>
            <person name="Hesse C.N."/>
            <person name="Sharpton T.J."/>
            <person name="Martin F."/>
            <person name="Spatafora J.W."/>
        </authorList>
    </citation>
    <scope>NUCLEOTIDE SEQUENCE [LARGE SCALE GENOMIC DNA]</scope>
    <source>
        <strain evidence="5 6">OSC145934</strain>
    </source>
</reference>
<feature type="compositionally biased region" description="Basic and acidic residues" evidence="3">
    <location>
        <begin position="514"/>
        <end position="531"/>
    </location>
</feature>
<protein>
    <recommendedName>
        <fullName evidence="4">HTH La-type RNA-binding domain-containing protein</fullName>
    </recommendedName>
</protein>
<feature type="compositionally biased region" description="Gly residues" evidence="3">
    <location>
        <begin position="367"/>
        <end position="378"/>
    </location>
</feature>
<keyword evidence="6" id="KW-1185">Reference proteome</keyword>
<feature type="compositionally biased region" description="Low complexity" evidence="3">
    <location>
        <begin position="97"/>
        <end position="109"/>
    </location>
</feature>
<dbReference type="GO" id="GO:0048255">
    <property type="term" value="P:mRNA stabilization"/>
    <property type="evidence" value="ECO:0007669"/>
    <property type="project" value="InterPro"/>
</dbReference>
<dbReference type="InterPro" id="IPR045180">
    <property type="entry name" value="La_dom_prot"/>
</dbReference>
<feature type="region of interest" description="Disordered" evidence="3">
    <location>
        <begin position="612"/>
        <end position="648"/>
    </location>
</feature>
<evidence type="ECO:0000313" key="6">
    <source>
        <dbReference type="Proteomes" id="UP000243515"/>
    </source>
</evidence>
<gene>
    <name evidence="5" type="ORF">Egran_02499</name>
</gene>
<dbReference type="InterPro" id="IPR006630">
    <property type="entry name" value="La_HTH"/>
</dbReference>
<feature type="compositionally biased region" description="Polar residues" evidence="3">
    <location>
        <begin position="587"/>
        <end position="598"/>
    </location>
</feature>
<dbReference type="GO" id="GO:0000339">
    <property type="term" value="F:RNA cap binding"/>
    <property type="evidence" value="ECO:0007669"/>
    <property type="project" value="InterPro"/>
</dbReference>
<dbReference type="GO" id="GO:0045727">
    <property type="term" value="P:positive regulation of translation"/>
    <property type="evidence" value="ECO:0007669"/>
    <property type="project" value="TreeGrafter"/>
</dbReference>
<dbReference type="GO" id="GO:0010494">
    <property type="term" value="C:cytoplasmic stress granule"/>
    <property type="evidence" value="ECO:0007669"/>
    <property type="project" value="TreeGrafter"/>
</dbReference>
<feature type="compositionally biased region" description="Basic and acidic residues" evidence="3">
    <location>
        <begin position="188"/>
        <end position="197"/>
    </location>
</feature>
<evidence type="ECO:0000256" key="2">
    <source>
        <dbReference type="PROSITE-ProRule" id="PRU00332"/>
    </source>
</evidence>
<dbReference type="SUPFAM" id="SSF46785">
    <property type="entry name" value="Winged helix' DNA-binding domain"/>
    <property type="match status" value="1"/>
</dbReference>
<evidence type="ECO:0000259" key="4">
    <source>
        <dbReference type="PROSITE" id="PS50961"/>
    </source>
</evidence>
<feature type="compositionally biased region" description="Basic and acidic residues" evidence="3">
    <location>
        <begin position="151"/>
        <end position="160"/>
    </location>
</feature>
<feature type="compositionally biased region" description="Polar residues" evidence="3">
    <location>
        <begin position="110"/>
        <end position="120"/>
    </location>
</feature>
<organism evidence="5 6">
    <name type="scientific">Elaphomyces granulatus</name>
    <dbReference type="NCBI Taxonomy" id="519963"/>
    <lineage>
        <taxon>Eukaryota</taxon>
        <taxon>Fungi</taxon>
        <taxon>Dikarya</taxon>
        <taxon>Ascomycota</taxon>
        <taxon>Pezizomycotina</taxon>
        <taxon>Eurotiomycetes</taxon>
        <taxon>Eurotiomycetidae</taxon>
        <taxon>Eurotiales</taxon>
        <taxon>Elaphomycetaceae</taxon>
        <taxon>Elaphomyces</taxon>
    </lineage>
</organism>
<feature type="compositionally biased region" description="Polar residues" evidence="3">
    <location>
        <begin position="616"/>
        <end position="628"/>
    </location>
</feature>
<feature type="compositionally biased region" description="Polar residues" evidence="3">
    <location>
        <begin position="47"/>
        <end position="59"/>
    </location>
</feature>
<feature type="region of interest" description="Disordered" evidence="3">
    <location>
        <begin position="21"/>
        <end position="598"/>
    </location>
</feature>
<feature type="compositionally biased region" description="Basic and acidic residues" evidence="3">
    <location>
        <begin position="313"/>
        <end position="337"/>
    </location>
</feature>
<dbReference type="PANTHER" id="PTHR22792">
    <property type="entry name" value="LUPUS LA PROTEIN-RELATED"/>
    <property type="match status" value="1"/>
</dbReference>